<dbReference type="InterPro" id="IPR019797">
    <property type="entry name" value="Glutamate_5-kinase_CS"/>
</dbReference>
<dbReference type="SUPFAM" id="SSF53633">
    <property type="entry name" value="Carbamate kinase-like"/>
    <property type="match status" value="1"/>
</dbReference>
<reference evidence="10 11" key="1">
    <citation type="submission" date="2016-10" db="EMBL/GenBank/DDBJ databases">
        <authorList>
            <person name="de Groot N.N."/>
        </authorList>
    </citation>
    <scope>NUCLEOTIDE SEQUENCE [LARGE SCALE GENOMIC DNA]</scope>
    <source>
        <strain evidence="10 11">DSM 29439</strain>
    </source>
</reference>
<keyword evidence="1 8" id="KW-0963">Cytoplasm</keyword>
<comment type="subcellular location">
    <subcellularLocation>
        <location evidence="8">Cytoplasm</location>
    </subcellularLocation>
</comment>
<dbReference type="InterPro" id="IPR001057">
    <property type="entry name" value="Glu/AcGlu_kinase"/>
</dbReference>
<keyword evidence="11" id="KW-1185">Reference proteome</keyword>
<keyword evidence="7 8" id="KW-0067">ATP-binding</keyword>
<dbReference type="InterPro" id="IPR002478">
    <property type="entry name" value="PUA"/>
</dbReference>
<feature type="binding site" evidence="8">
    <location>
        <begin position="173"/>
        <end position="174"/>
    </location>
    <ligand>
        <name>ATP</name>
        <dbReference type="ChEBI" id="CHEBI:30616"/>
    </ligand>
</feature>
<gene>
    <name evidence="8" type="primary">proB</name>
    <name evidence="10" type="ORF">SAMN05444851_1780</name>
</gene>
<dbReference type="OrthoDB" id="9804434at2"/>
<dbReference type="PANTHER" id="PTHR43654">
    <property type="entry name" value="GLUTAMATE 5-KINASE"/>
    <property type="match status" value="1"/>
</dbReference>
<dbReference type="SMART" id="SM00359">
    <property type="entry name" value="PUA"/>
    <property type="match status" value="1"/>
</dbReference>
<dbReference type="PIRSF" id="PIRSF000729">
    <property type="entry name" value="GK"/>
    <property type="match status" value="1"/>
</dbReference>
<dbReference type="FunFam" id="3.40.1160.10:FF:000018">
    <property type="entry name" value="Glutamate 5-kinase"/>
    <property type="match status" value="1"/>
</dbReference>
<keyword evidence="6 8" id="KW-0418">Kinase</keyword>
<comment type="function">
    <text evidence="8">Catalyzes the transfer of a phosphate group to glutamate to form L-glutamate 5-phosphate.</text>
</comment>
<evidence type="ECO:0000313" key="11">
    <source>
        <dbReference type="Proteomes" id="UP000199650"/>
    </source>
</evidence>
<dbReference type="InterPro" id="IPR041739">
    <property type="entry name" value="G5K_ProB"/>
</dbReference>
<sequence>MATLTKASRIVVKIGSALLVDVATGTLKSDWLQSLAADVAALKARGADVVLVSSGSIALGRGVLGLPLGTLSLEQSQAAAAVGQIRLARAYETALAPLGATTAQVLVTLEDSADRRRYLNTRATLETLLSLGVVPIVNENDTVATDEIRFGDNDRLAAQVAVTVGADHLVLLSDVDGFYSGNPKDDPAATRYDVIDAITPAIEAMAGDAGTGLSKGGMKTKVMAAKTATGAGCDMTITLGSRMNPLSALAEGAASTLFTARTDPKAARKHWIASMKSRGAVVVDQGAERALRSGKSLLPAGVAAVRGDFQRGDPIEIHGSDGTHLGAGLSRYTADEARAIKGQRSDKIEAILGYPGRAALIHRDDMAL</sequence>
<evidence type="ECO:0000256" key="6">
    <source>
        <dbReference type="ARBA" id="ARBA00022777"/>
    </source>
</evidence>
<dbReference type="RefSeq" id="WP_091429957.1">
    <property type="nucleotide sequence ID" value="NZ_FOJB01000001.1"/>
</dbReference>
<dbReference type="UniPathway" id="UPA00098">
    <property type="reaction ID" value="UER00359"/>
</dbReference>
<feature type="binding site" evidence="8">
    <location>
        <position position="54"/>
    </location>
    <ligand>
        <name>substrate</name>
    </ligand>
</feature>
<keyword evidence="3 8" id="KW-0641">Proline biosynthesis</keyword>
<dbReference type="InterPro" id="IPR001048">
    <property type="entry name" value="Asp/Glu/Uridylate_kinase"/>
</dbReference>
<feature type="binding site" evidence="8">
    <location>
        <position position="153"/>
    </location>
    <ligand>
        <name>substrate</name>
    </ligand>
</feature>
<dbReference type="Pfam" id="PF00696">
    <property type="entry name" value="AA_kinase"/>
    <property type="match status" value="1"/>
</dbReference>
<dbReference type="CDD" id="cd21157">
    <property type="entry name" value="PUA_G5K"/>
    <property type="match status" value="1"/>
</dbReference>
<evidence type="ECO:0000259" key="9">
    <source>
        <dbReference type="SMART" id="SM00359"/>
    </source>
</evidence>
<dbReference type="CDD" id="cd04242">
    <property type="entry name" value="AAK_G5K_ProB"/>
    <property type="match status" value="1"/>
</dbReference>
<comment type="pathway">
    <text evidence="8">Amino-acid biosynthesis; L-proline biosynthesis; L-glutamate 5-semialdehyde from L-glutamate: step 1/2.</text>
</comment>
<dbReference type="InterPro" id="IPR011529">
    <property type="entry name" value="Glu_5kinase"/>
</dbReference>
<keyword evidence="2 8" id="KW-0028">Amino-acid biosynthesis</keyword>
<dbReference type="Gene3D" id="3.40.1160.10">
    <property type="entry name" value="Acetylglutamate kinase-like"/>
    <property type="match status" value="1"/>
</dbReference>
<protein>
    <recommendedName>
        <fullName evidence="8">Glutamate 5-kinase</fullName>
        <ecNumber evidence="8">2.7.2.11</ecNumber>
    </recommendedName>
    <alternativeName>
        <fullName evidence="8">Gamma-glutamyl kinase</fullName>
        <shortName evidence="8">GK</shortName>
    </alternativeName>
</protein>
<dbReference type="PROSITE" id="PS00902">
    <property type="entry name" value="GLUTAMATE_5_KINASE"/>
    <property type="match status" value="1"/>
</dbReference>
<feature type="binding site" evidence="8">
    <location>
        <position position="141"/>
    </location>
    <ligand>
        <name>substrate</name>
    </ligand>
</feature>
<dbReference type="HAMAP" id="MF_00456">
    <property type="entry name" value="ProB"/>
    <property type="match status" value="1"/>
</dbReference>
<keyword evidence="5 8" id="KW-0547">Nucleotide-binding</keyword>
<dbReference type="GO" id="GO:0005524">
    <property type="term" value="F:ATP binding"/>
    <property type="evidence" value="ECO:0007669"/>
    <property type="project" value="UniProtKB-KW"/>
</dbReference>
<dbReference type="PRINTS" id="PR00474">
    <property type="entry name" value="GLU5KINASE"/>
</dbReference>
<comment type="catalytic activity">
    <reaction evidence="8">
        <text>L-glutamate + ATP = L-glutamyl 5-phosphate + ADP</text>
        <dbReference type="Rhea" id="RHEA:14877"/>
        <dbReference type="ChEBI" id="CHEBI:29985"/>
        <dbReference type="ChEBI" id="CHEBI:30616"/>
        <dbReference type="ChEBI" id="CHEBI:58274"/>
        <dbReference type="ChEBI" id="CHEBI:456216"/>
        <dbReference type="EC" id="2.7.2.11"/>
    </reaction>
</comment>
<feature type="binding site" evidence="8">
    <location>
        <position position="13"/>
    </location>
    <ligand>
        <name>ATP</name>
        <dbReference type="ChEBI" id="CHEBI:30616"/>
    </ligand>
</feature>
<evidence type="ECO:0000256" key="3">
    <source>
        <dbReference type="ARBA" id="ARBA00022650"/>
    </source>
</evidence>
<dbReference type="Pfam" id="PF01472">
    <property type="entry name" value="PUA"/>
    <property type="match status" value="1"/>
</dbReference>
<dbReference type="InterPro" id="IPR005715">
    <property type="entry name" value="Glu_5kinase/COase_Synthase"/>
</dbReference>
<dbReference type="NCBIfam" id="TIGR01027">
    <property type="entry name" value="proB"/>
    <property type="match status" value="1"/>
</dbReference>
<evidence type="ECO:0000256" key="2">
    <source>
        <dbReference type="ARBA" id="ARBA00022605"/>
    </source>
</evidence>
<dbReference type="PANTHER" id="PTHR43654:SF1">
    <property type="entry name" value="ISOPENTENYL PHOSPHATE KINASE"/>
    <property type="match status" value="1"/>
</dbReference>
<dbReference type="EMBL" id="FOJB01000001">
    <property type="protein sequence ID" value="SEW16073.1"/>
    <property type="molecule type" value="Genomic_DNA"/>
</dbReference>
<evidence type="ECO:0000256" key="8">
    <source>
        <dbReference type="HAMAP-Rule" id="MF_00456"/>
    </source>
</evidence>
<dbReference type="GO" id="GO:0055129">
    <property type="term" value="P:L-proline biosynthetic process"/>
    <property type="evidence" value="ECO:0007669"/>
    <property type="project" value="UniProtKB-UniRule"/>
</dbReference>
<feature type="domain" description="PUA" evidence="9">
    <location>
        <begin position="279"/>
        <end position="361"/>
    </location>
</feature>
<evidence type="ECO:0000256" key="7">
    <source>
        <dbReference type="ARBA" id="ARBA00022840"/>
    </source>
</evidence>
<dbReference type="PROSITE" id="PS50890">
    <property type="entry name" value="PUA"/>
    <property type="match status" value="1"/>
</dbReference>
<dbReference type="STRING" id="1173584.SAMN05444851_1780"/>
<dbReference type="Gene3D" id="2.30.130.10">
    <property type="entry name" value="PUA domain"/>
    <property type="match status" value="1"/>
</dbReference>
<evidence type="ECO:0000256" key="1">
    <source>
        <dbReference type="ARBA" id="ARBA00022490"/>
    </source>
</evidence>
<dbReference type="GO" id="GO:0005829">
    <property type="term" value="C:cytosol"/>
    <property type="evidence" value="ECO:0007669"/>
    <property type="project" value="TreeGrafter"/>
</dbReference>
<dbReference type="InterPro" id="IPR015947">
    <property type="entry name" value="PUA-like_sf"/>
</dbReference>
<comment type="caution">
    <text evidence="8">Lacks conserved residue(s) required for the propagation of feature annotation.</text>
</comment>
<evidence type="ECO:0000256" key="4">
    <source>
        <dbReference type="ARBA" id="ARBA00022679"/>
    </source>
</evidence>
<dbReference type="GO" id="GO:0003723">
    <property type="term" value="F:RNA binding"/>
    <property type="evidence" value="ECO:0007669"/>
    <property type="project" value="InterPro"/>
</dbReference>
<dbReference type="Proteomes" id="UP000199650">
    <property type="component" value="Unassembled WGS sequence"/>
</dbReference>
<dbReference type="InterPro" id="IPR036393">
    <property type="entry name" value="AceGlu_kinase-like_sf"/>
</dbReference>
<organism evidence="10 11">
    <name type="scientific">Aliiroseovarius sediminilitoris</name>
    <dbReference type="NCBI Taxonomy" id="1173584"/>
    <lineage>
        <taxon>Bacteria</taxon>
        <taxon>Pseudomonadati</taxon>
        <taxon>Pseudomonadota</taxon>
        <taxon>Alphaproteobacteria</taxon>
        <taxon>Rhodobacterales</taxon>
        <taxon>Paracoccaceae</taxon>
        <taxon>Aliiroseovarius</taxon>
    </lineage>
</organism>
<keyword evidence="4 8" id="KW-0808">Transferase</keyword>
<accession>A0A1I0PP09</accession>
<evidence type="ECO:0000313" key="10">
    <source>
        <dbReference type="EMBL" id="SEW16073.1"/>
    </source>
</evidence>
<dbReference type="SUPFAM" id="SSF88697">
    <property type="entry name" value="PUA domain-like"/>
    <property type="match status" value="1"/>
</dbReference>
<proteinExistence type="inferred from homology"/>
<dbReference type="EC" id="2.7.2.11" evidence="8"/>
<name>A0A1I0PP09_9RHOB</name>
<evidence type="ECO:0000256" key="5">
    <source>
        <dbReference type="ARBA" id="ARBA00022741"/>
    </source>
</evidence>
<dbReference type="InterPro" id="IPR036974">
    <property type="entry name" value="PUA_sf"/>
</dbReference>
<comment type="similarity">
    <text evidence="8">Belongs to the glutamate 5-kinase family.</text>
</comment>
<dbReference type="AlphaFoldDB" id="A0A1I0PP09"/>
<dbReference type="GO" id="GO:0004349">
    <property type="term" value="F:glutamate 5-kinase activity"/>
    <property type="evidence" value="ECO:0007669"/>
    <property type="project" value="UniProtKB-UniRule"/>
</dbReference>